<dbReference type="InterPro" id="IPR018378">
    <property type="entry name" value="C-type_lectin_CS"/>
</dbReference>
<dbReference type="SMART" id="SM00034">
    <property type="entry name" value="CLECT"/>
    <property type="match status" value="1"/>
</dbReference>
<keyword evidence="1" id="KW-0430">Lectin</keyword>
<evidence type="ECO:0000313" key="6">
    <source>
        <dbReference type="EMBL" id="CAJ1061808.1"/>
    </source>
</evidence>
<dbReference type="PROSITE" id="PS00615">
    <property type="entry name" value="C_TYPE_LECTIN_1"/>
    <property type="match status" value="1"/>
</dbReference>
<dbReference type="Gene3D" id="6.10.250.3110">
    <property type="match status" value="1"/>
</dbReference>
<evidence type="ECO:0000256" key="3">
    <source>
        <dbReference type="SAM" id="MobiDB-lite"/>
    </source>
</evidence>
<reference evidence="6" key="1">
    <citation type="submission" date="2023-08" db="EMBL/GenBank/DDBJ databases">
        <authorList>
            <person name="Alioto T."/>
            <person name="Alioto T."/>
            <person name="Gomez Garrido J."/>
        </authorList>
    </citation>
    <scope>NUCLEOTIDE SEQUENCE</scope>
</reference>
<dbReference type="Gene3D" id="3.10.100.10">
    <property type="entry name" value="Mannose-Binding Protein A, subunit A"/>
    <property type="match status" value="1"/>
</dbReference>
<evidence type="ECO:0000256" key="1">
    <source>
        <dbReference type="ARBA" id="ARBA00022734"/>
    </source>
</evidence>
<feature type="domain" description="C-type lectin" evidence="5">
    <location>
        <begin position="281"/>
        <end position="394"/>
    </location>
</feature>
<gene>
    <name evidence="6" type="ORF">XNOV1_A027701</name>
</gene>
<keyword evidence="4" id="KW-1133">Transmembrane helix</keyword>
<dbReference type="PROSITE" id="PS50041">
    <property type="entry name" value="C_TYPE_LECTIN_2"/>
    <property type="match status" value="1"/>
</dbReference>
<dbReference type="EMBL" id="OY660871">
    <property type="protein sequence ID" value="CAJ1061808.1"/>
    <property type="molecule type" value="Genomic_DNA"/>
</dbReference>
<dbReference type="InterPro" id="IPR016187">
    <property type="entry name" value="CTDL_fold"/>
</dbReference>
<protein>
    <submittedName>
        <fullName evidence="6">CD209 antigen-like</fullName>
    </submittedName>
</protein>
<dbReference type="InterPro" id="IPR033989">
    <property type="entry name" value="CD209-like_CTLD"/>
</dbReference>
<dbReference type="InterPro" id="IPR050111">
    <property type="entry name" value="C-type_lectin/snaclec_domain"/>
</dbReference>
<evidence type="ECO:0000256" key="4">
    <source>
        <dbReference type="SAM" id="Phobius"/>
    </source>
</evidence>
<dbReference type="SUPFAM" id="SSF56436">
    <property type="entry name" value="C-type lectin-like"/>
    <property type="match status" value="1"/>
</dbReference>
<dbReference type="Pfam" id="PF00059">
    <property type="entry name" value="Lectin_C"/>
    <property type="match status" value="1"/>
</dbReference>
<dbReference type="InterPro" id="IPR016186">
    <property type="entry name" value="C-type_lectin-like/link_sf"/>
</dbReference>
<organism evidence="6 7">
    <name type="scientific">Xyrichtys novacula</name>
    <name type="common">Pearly razorfish</name>
    <name type="synonym">Hemipteronotus novacula</name>
    <dbReference type="NCBI Taxonomy" id="13765"/>
    <lineage>
        <taxon>Eukaryota</taxon>
        <taxon>Metazoa</taxon>
        <taxon>Chordata</taxon>
        <taxon>Craniata</taxon>
        <taxon>Vertebrata</taxon>
        <taxon>Euteleostomi</taxon>
        <taxon>Actinopterygii</taxon>
        <taxon>Neopterygii</taxon>
        <taxon>Teleostei</taxon>
        <taxon>Neoteleostei</taxon>
        <taxon>Acanthomorphata</taxon>
        <taxon>Eupercaria</taxon>
        <taxon>Labriformes</taxon>
        <taxon>Labridae</taxon>
        <taxon>Xyrichtys</taxon>
    </lineage>
</organism>
<keyword evidence="4" id="KW-0812">Transmembrane</keyword>
<proteinExistence type="predicted"/>
<sequence>MSSTFSRKSGDFGGDTGYLMSIDDGFKSGRRSSSFVWWIGAIAVCLVLLLLSVILVAHNTNAINRWDAKYENLISNLTRDQSAFKNKPDTPKDEPDQQKLISSLTQDRDALRSERDSLKQEREALKEERESLKSERHQLQNHTGDLTKERNALRDERTALKEEQKELKSLSSSLTTYKDALQEERDALRNERGALKNTQDPLKCPTLNLTDDRNALRDERDALRVERDQLKMRTGNLTKKLEDLQSQYHIATGLRDRLQEELNTLKLNQTNKTCLAGWSLFNNRCYYFSGSGQAENWQKSREDCQARGGDLAMPKTKSELTFVSKSHTYTWIGLSDQSEEGVWQWVDGTYLDNQSFWKKGEPNNSGNEDCVEVAGDKVKLNDATCDTKFSWACQI</sequence>
<feature type="compositionally biased region" description="Basic and acidic residues" evidence="3">
    <location>
        <begin position="106"/>
        <end position="138"/>
    </location>
</feature>
<feature type="region of interest" description="Disordered" evidence="3">
    <location>
        <begin position="82"/>
        <end position="150"/>
    </location>
</feature>
<dbReference type="PANTHER" id="PTHR22803">
    <property type="entry name" value="MANNOSE, PHOSPHOLIPASE, LECTIN RECEPTOR RELATED"/>
    <property type="match status" value="1"/>
</dbReference>
<evidence type="ECO:0000256" key="2">
    <source>
        <dbReference type="ARBA" id="ARBA00023157"/>
    </source>
</evidence>
<dbReference type="InterPro" id="IPR001304">
    <property type="entry name" value="C-type_lectin-like"/>
</dbReference>
<dbReference type="GO" id="GO:0030246">
    <property type="term" value="F:carbohydrate binding"/>
    <property type="evidence" value="ECO:0007669"/>
    <property type="project" value="UniProtKB-KW"/>
</dbReference>
<keyword evidence="2" id="KW-1015">Disulfide bond</keyword>
<name>A0AAV1FMZ4_XYRNO</name>
<evidence type="ECO:0000313" key="7">
    <source>
        <dbReference type="Proteomes" id="UP001178508"/>
    </source>
</evidence>
<dbReference type="Proteomes" id="UP001178508">
    <property type="component" value="Chromosome 8"/>
</dbReference>
<feature type="transmembrane region" description="Helical" evidence="4">
    <location>
        <begin position="35"/>
        <end position="57"/>
    </location>
</feature>
<keyword evidence="7" id="KW-1185">Reference proteome</keyword>
<dbReference type="AlphaFoldDB" id="A0AAV1FMZ4"/>
<accession>A0AAV1FMZ4</accession>
<evidence type="ECO:0000259" key="5">
    <source>
        <dbReference type="PROSITE" id="PS50041"/>
    </source>
</evidence>
<keyword evidence="4" id="KW-0472">Membrane</keyword>
<dbReference type="CDD" id="cd03590">
    <property type="entry name" value="CLECT_DC-SIGN_like"/>
    <property type="match status" value="1"/>
</dbReference>
<feature type="compositionally biased region" description="Basic and acidic residues" evidence="3">
    <location>
        <begin position="86"/>
        <end position="97"/>
    </location>
</feature>